<dbReference type="SMART" id="SM00409">
    <property type="entry name" value="IG"/>
    <property type="match status" value="1"/>
</dbReference>
<comment type="caution">
    <text evidence="4">The sequence shown here is derived from an EMBL/GenBank/DDBJ whole genome shotgun (WGS) entry which is preliminary data.</text>
</comment>
<keyword evidence="1" id="KW-0472">Membrane</keyword>
<dbReference type="EMBL" id="JAAMOB010000019">
    <property type="protein sequence ID" value="KAF4100169.1"/>
    <property type="molecule type" value="Genomic_DNA"/>
</dbReference>
<dbReference type="Proteomes" id="UP000579812">
    <property type="component" value="Unassembled WGS sequence"/>
</dbReference>
<evidence type="ECO:0000313" key="4">
    <source>
        <dbReference type="EMBL" id="KAF4100169.1"/>
    </source>
</evidence>
<feature type="domain" description="Ig-like" evidence="3">
    <location>
        <begin position="130"/>
        <end position="225"/>
    </location>
</feature>
<dbReference type="InterPro" id="IPR003597">
    <property type="entry name" value="Ig_C1-set"/>
</dbReference>
<sequence>MGTWMHLWTMLCSCFFASHTTHSFILTQSPGLTHVSVGGFVELRCMFEQSVQYCYSSAAWEKLNLRTGKLMTVSTNHENIVRKPDGKTCILTLINLTKKDSGMYYCISHYNHMAVVGNGSRVIVTDRSEPKLSILYTPQETDSPSVEYHLQCLVTGRVPSQVRVFWRIGENERAGWTESGWTDNTDSASEFTRAHLSVPAEEWDEADEIQCIAEYDGKTIYKTLMRSELNQITPWILCCGGGTVLLTVAVVVSVCLCQGKQSTGIAEISSVMFYPVDPISLGLNLSPTKIKGTTGHQCY</sequence>
<feature type="chain" id="PRO_5029663400" description="Ig-like domain-containing protein" evidence="2">
    <location>
        <begin position="24"/>
        <end position="299"/>
    </location>
</feature>
<evidence type="ECO:0000259" key="3">
    <source>
        <dbReference type="PROSITE" id="PS50835"/>
    </source>
</evidence>
<evidence type="ECO:0000313" key="5">
    <source>
        <dbReference type="Proteomes" id="UP000579812"/>
    </source>
</evidence>
<dbReference type="InterPro" id="IPR003599">
    <property type="entry name" value="Ig_sub"/>
</dbReference>
<dbReference type="SUPFAM" id="SSF48726">
    <property type="entry name" value="Immunoglobulin"/>
    <property type="match status" value="2"/>
</dbReference>
<organism evidence="4 5">
    <name type="scientific">Onychostoma macrolepis</name>
    <dbReference type="NCBI Taxonomy" id="369639"/>
    <lineage>
        <taxon>Eukaryota</taxon>
        <taxon>Metazoa</taxon>
        <taxon>Chordata</taxon>
        <taxon>Craniata</taxon>
        <taxon>Vertebrata</taxon>
        <taxon>Euteleostomi</taxon>
        <taxon>Actinopterygii</taxon>
        <taxon>Neopterygii</taxon>
        <taxon>Teleostei</taxon>
        <taxon>Ostariophysi</taxon>
        <taxon>Cypriniformes</taxon>
        <taxon>Cyprinidae</taxon>
        <taxon>Acrossocheilinae</taxon>
        <taxon>Onychostoma</taxon>
    </lineage>
</organism>
<feature type="signal peptide" evidence="2">
    <location>
        <begin position="1"/>
        <end position="23"/>
    </location>
</feature>
<dbReference type="InterPro" id="IPR007110">
    <property type="entry name" value="Ig-like_dom"/>
</dbReference>
<protein>
    <recommendedName>
        <fullName evidence="3">Ig-like domain-containing protein</fullName>
    </recommendedName>
</protein>
<evidence type="ECO:0000256" key="1">
    <source>
        <dbReference type="SAM" id="Phobius"/>
    </source>
</evidence>
<keyword evidence="1" id="KW-0812">Transmembrane</keyword>
<keyword evidence="2" id="KW-0732">Signal</keyword>
<feature type="transmembrane region" description="Helical" evidence="1">
    <location>
        <begin position="232"/>
        <end position="256"/>
    </location>
</feature>
<dbReference type="InterPro" id="IPR036179">
    <property type="entry name" value="Ig-like_dom_sf"/>
</dbReference>
<dbReference type="Pfam" id="PF07654">
    <property type="entry name" value="C1-set"/>
    <property type="match status" value="1"/>
</dbReference>
<dbReference type="Gene3D" id="2.60.40.10">
    <property type="entry name" value="Immunoglobulins"/>
    <property type="match status" value="2"/>
</dbReference>
<evidence type="ECO:0000256" key="2">
    <source>
        <dbReference type="SAM" id="SignalP"/>
    </source>
</evidence>
<gene>
    <name evidence="4" type="ORF">G5714_018365</name>
</gene>
<proteinExistence type="predicted"/>
<dbReference type="PROSITE" id="PS50835">
    <property type="entry name" value="IG_LIKE"/>
    <property type="match status" value="1"/>
</dbReference>
<dbReference type="InterPro" id="IPR013783">
    <property type="entry name" value="Ig-like_fold"/>
</dbReference>
<keyword evidence="1" id="KW-1133">Transmembrane helix</keyword>
<dbReference type="AlphaFoldDB" id="A0A7J6BYU5"/>
<dbReference type="InterPro" id="IPR013106">
    <property type="entry name" value="Ig_V-set"/>
</dbReference>
<keyword evidence="5" id="KW-1185">Reference proteome</keyword>
<dbReference type="Pfam" id="PF07686">
    <property type="entry name" value="V-set"/>
    <property type="match status" value="1"/>
</dbReference>
<reference evidence="4 5" key="1">
    <citation type="submission" date="2020-04" db="EMBL/GenBank/DDBJ databases">
        <title>Chromosome-level genome assembly of a cyprinid fish Onychostoma macrolepis by integration of Nanopore Sequencing, Bionano and Hi-C technology.</title>
        <authorList>
            <person name="Wang D."/>
        </authorList>
    </citation>
    <scope>NUCLEOTIDE SEQUENCE [LARGE SCALE GENOMIC DNA]</scope>
    <source>
        <strain evidence="4">SWU-2019</strain>
        <tissue evidence="4">Muscle</tissue>
    </source>
</reference>
<name>A0A7J6BYU5_9TELE</name>
<accession>A0A7J6BYU5</accession>